<dbReference type="KEGG" id="hnv:DDQ68_08505"/>
<dbReference type="InterPro" id="IPR011990">
    <property type="entry name" value="TPR-like_helical_dom_sf"/>
</dbReference>
<accession>A0A2Z3GID7</accession>
<proteinExistence type="predicted"/>
<reference evidence="3" key="1">
    <citation type="submission" date="2018-04" db="EMBL/GenBank/DDBJ databases">
        <title>Complete genome of Antarctic heterotrophic bacterium Hymenobacter nivis.</title>
        <authorList>
            <person name="Terashima M."/>
        </authorList>
    </citation>
    <scope>NUCLEOTIDE SEQUENCE [LARGE SCALE GENOMIC DNA]</scope>
    <source>
        <strain evidence="3">NBRC 111535</strain>
    </source>
</reference>
<keyword evidence="2" id="KW-0378">Hydrolase</keyword>
<dbReference type="InterPro" id="IPR029055">
    <property type="entry name" value="Ntn_hydrolases_N"/>
</dbReference>
<dbReference type="GO" id="GO:0006508">
    <property type="term" value="P:proteolysis"/>
    <property type="evidence" value="ECO:0007669"/>
    <property type="project" value="UniProtKB-KW"/>
</dbReference>
<feature type="chain" id="PRO_5016296142" evidence="1">
    <location>
        <begin position="24"/>
        <end position="334"/>
    </location>
</feature>
<gene>
    <name evidence="2" type="ORF">DDQ68_08505</name>
</gene>
<dbReference type="AlphaFoldDB" id="A0A2Z3GID7"/>
<dbReference type="Proteomes" id="UP000245999">
    <property type="component" value="Chromosome"/>
</dbReference>
<dbReference type="GO" id="GO:0008233">
    <property type="term" value="F:peptidase activity"/>
    <property type="evidence" value="ECO:0007669"/>
    <property type="project" value="UniProtKB-KW"/>
</dbReference>
<name>A0A2Z3GID7_9BACT</name>
<keyword evidence="2" id="KW-0645">Protease</keyword>
<sequence length="334" mass="36054">MLHKLRYLLCCSLGALLALPAAAQSIYSATDPLAHTFSIVARDAKTGEMAVAVQSHWFSVGTSVSWAEAGVGVVATQSFTNKSFGLRGLALLKSGKTAQQALDELLAADESRDVRQVAILDNQGRVATHTGKKCVDMAGHQQGPQFSVQANMMLNNTVWGAMARAYEAGAALPLAERVLGALDAAQAAGGDVRGRQSAALLVVRGTATEGPWADRLVDLRVDDSPAPLPELHRLLKLHRAYDHMNAGDLAVEKNDMPAAVQEYQAAEKMFPQNLEMKYWHAITLANKQQVPAALALLKPIFRQEPNWRILTERLPKVGLLTVSPAELKQILALK</sequence>
<protein>
    <submittedName>
        <fullName evidence="2">Zn-dependent protease</fullName>
    </submittedName>
</protein>
<dbReference type="InterPro" id="IPR010430">
    <property type="entry name" value="DUF1028"/>
</dbReference>
<dbReference type="PANTHER" id="PTHR39328">
    <property type="entry name" value="BLL2871 PROTEIN"/>
    <property type="match status" value="1"/>
</dbReference>
<evidence type="ECO:0000256" key="1">
    <source>
        <dbReference type="SAM" id="SignalP"/>
    </source>
</evidence>
<dbReference type="OrthoDB" id="9790012at2"/>
<dbReference type="SUPFAM" id="SSF56235">
    <property type="entry name" value="N-terminal nucleophile aminohydrolases (Ntn hydrolases)"/>
    <property type="match status" value="1"/>
</dbReference>
<dbReference type="Pfam" id="PF06267">
    <property type="entry name" value="DUF1028"/>
    <property type="match status" value="1"/>
</dbReference>
<dbReference type="Gene3D" id="3.60.20.10">
    <property type="entry name" value="Glutamine Phosphoribosylpyrophosphate, subunit 1, domain 1"/>
    <property type="match status" value="1"/>
</dbReference>
<dbReference type="SUPFAM" id="SSF48452">
    <property type="entry name" value="TPR-like"/>
    <property type="match status" value="1"/>
</dbReference>
<dbReference type="EMBL" id="CP029145">
    <property type="protein sequence ID" value="AWM32818.1"/>
    <property type="molecule type" value="Genomic_DNA"/>
</dbReference>
<dbReference type="RefSeq" id="WP_109655914.1">
    <property type="nucleotide sequence ID" value="NZ_CP029145.1"/>
</dbReference>
<organism evidence="2 3">
    <name type="scientific">Hymenobacter nivis</name>
    <dbReference type="NCBI Taxonomy" id="1850093"/>
    <lineage>
        <taxon>Bacteria</taxon>
        <taxon>Pseudomonadati</taxon>
        <taxon>Bacteroidota</taxon>
        <taxon>Cytophagia</taxon>
        <taxon>Cytophagales</taxon>
        <taxon>Hymenobacteraceae</taxon>
        <taxon>Hymenobacter</taxon>
    </lineage>
</organism>
<keyword evidence="3" id="KW-1185">Reference proteome</keyword>
<evidence type="ECO:0000313" key="2">
    <source>
        <dbReference type="EMBL" id="AWM32818.1"/>
    </source>
</evidence>
<dbReference type="PANTHER" id="PTHR39328:SF1">
    <property type="entry name" value="BLL2871 PROTEIN"/>
    <property type="match status" value="1"/>
</dbReference>
<evidence type="ECO:0000313" key="3">
    <source>
        <dbReference type="Proteomes" id="UP000245999"/>
    </source>
</evidence>
<keyword evidence="1" id="KW-0732">Signal</keyword>
<feature type="signal peptide" evidence="1">
    <location>
        <begin position="1"/>
        <end position="23"/>
    </location>
</feature>